<keyword evidence="10" id="KW-1185">Reference proteome</keyword>
<evidence type="ECO:0000259" key="8">
    <source>
        <dbReference type="Pfam" id="PF01052"/>
    </source>
</evidence>
<dbReference type="GO" id="GO:0009425">
    <property type="term" value="C:bacterial-type flagellum basal body"/>
    <property type="evidence" value="ECO:0007669"/>
    <property type="project" value="InterPro"/>
</dbReference>
<reference evidence="10" key="2">
    <citation type="submission" date="2011-03" db="EMBL/GenBank/DDBJ databases">
        <title>The complete genome of Hippea maritima DSM 10411.</title>
        <authorList>
            <consortium name="US DOE Joint Genome Institute (JGI-PGF)"/>
            <person name="Lucas S."/>
            <person name="Copeland A."/>
            <person name="Lapidus A."/>
            <person name="Bruce D."/>
            <person name="Goodwin L."/>
            <person name="Pitluck S."/>
            <person name="Peters L."/>
            <person name="Kyrpides N."/>
            <person name="Mavromatis K."/>
            <person name="Pagani I."/>
            <person name="Ivanova N."/>
            <person name="Mikhailova N."/>
            <person name="Lu M."/>
            <person name="Detter J.C."/>
            <person name="Tapia R."/>
            <person name="Han C."/>
            <person name="Land M."/>
            <person name="Hauser L."/>
            <person name="Markowitz V."/>
            <person name="Cheng J.-F."/>
            <person name="Hugenholtz P."/>
            <person name="Woyke T."/>
            <person name="Wu D."/>
            <person name="Spring S."/>
            <person name="Schroeder M."/>
            <person name="Brambilla E."/>
            <person name="Klenk H.-P."/>
            <person name="Eisen J.A."/>
        </authorList>
    </citation>
    <scope>NUCLEOTIDE SEQUENCE [LARGE SCALE GENOMIC DNA]</scope>
    <source>
        <strain evidence="10">ATCC 700847 / DSM 10411 / MH2</strain>
    </source>
</reference>
<feature type="domain" description="Flagellar motor switch protein FliN-like C-terminal" evidence="8">
    <location>
        <begin position="17"/>
        <end position="83"/>
    </location>
</feature>
<accession>F2LVQ5</accession>
<dbReference type="EMBL" id="CP002606">
    <property type="protein sequence ID" value="AEA33839.1"/>
    <property type="molecule type" value="Genomic_DNA"/>
</dbReference>
<dbReference type="SUPFAM" id="SSF101801">
    <property type="entry name" value="Surface presentation of antigens (SPOA)"/>
    <property type="match status" value="1"/>
</dbReference>
<keyword evidence="5" id="KW-0145">Chemotaxis</keyword>
<organism evidence="9 10">
    <name type="scientific">Hippea maritima (strain ATCC 700847 / DSM 10411 / MH2)</name>
    <dbReference type="NCBI Taxonomy" id="760142"/>
    <lineage>
        <taxon>Bacteria</taxon>
        <taxon>Pseudomonadati</taxon>
        <taxon>Campylobacterota</taxon>
        <taxon>Desulfurellia</taxon>
        <taxon>Desulfurellales</taxon>
        <taxon>Hippeaceae</taxon>
        <taxon>Hippea</taxon>
    </lineage>
</organism>
<dbReference type="STRING" id="760142.Hipma_0869"/>
<dbReference type="GO" id="GO:0005886">
    <property type="term" value="C:plasma membrane"/>
    <property type="evidence" value="ECO:0007669"/>
    <property type="project" value="UniProtKB-SubCell"/>
</dbReference>
<dbReference type="InParanoid" id="F2LVQ5"/>
<dbReference type="eggNOG" id="COG1886">
    <property type="taxonomic scope" value="Bacteria"/>
</dbReference>
<dbReference type="GO" id="GO:0003774">
    <property type="term" value="F:cytoskeletal motor activity"/>
    <property type="evidence" value="ECO:0007669"/>
    <property type="project" value="InterPro"/>
</dbReference>
<evidence type="ECO:0000256" key="1">
    <source>
        <dbReference type="ARBA" id="ARBA00004413"/>
    </source>
</evidence>
<dbReference type="OrthoDB" id="9773459at2"/>
<keyword evidence="7" id="KW-0472">Membrane</keyword>
<dbReference type="GO" id="GO:0071973">
    <property type="term" value="P:bacterial-type flagellum-dependent cell motility"/>
    <property type="evidence" value="ECO:0007669"/>
    <property type="project" value="InterPro"/>
</dbReference>
<gene>
    <name evidence="9" type="ordered locus">Hipma_0869</name>
</gene>
<dbReference type="HOGENOM" id="CLU_097058_4_0_7"/>
<dbReference type="InterPro" id="IPR036429">
    <property type="entry name" value="SpoA-like_sf"/>
</dbReference>
<comment type="subcellular location">
    <subcellularLocation>
        <location evidence="1">Cell membrane</location>
        <topology evidence="1">Peripheral membrane protein</topology>
        <orientation evidence="1">Cytoplasmic side</orientation>
    </subcellularLocation>
</comment>
<evidence type="ECO:0000256" key="7">
    <source>
        <dbReference type="ARBA" id="ARBA00023136"/>
    </source>
</evidence>
<dbReference type="PANTHER" id="PTHR43484:SF1">
    <property type="entry name" value="FLAGELLAR MOTOR SWITCH PROTEIN FLIN"/>
    <property type="match status" value="1"/>
</dbReference>
<evidence type="ECO:0000256" key="5">
    <source>
        <dbReference type="ARBA" id="ARBA00022500"/>
    </source>
</evidence>
<reference evidence="9 10" key="1">
    <citation type="journal article" date="2011" name="Stand. Genomic Sci.">
        <title>Complete genome sequence of the thermophilic sulfur-reducer Hippea maritima type strain (MH(2)).</title>
        <authorList>
            <person name="Huntemann M."/>
            <person name="Lu M."/>
            <person name="Nolan M."/>
            <person name="Lapidus A."/>
            <person name="Lucas S."/>
            <person name="Hammon N."/>
            <person name="Deshpande S."/>
            <person name="Cheng J.F."/>
            <person name="Tapia R."/>
            <person name="Han C."/>
            <person name="Goodwin L."/>
            <person name="Pitluck S."/>
            <person name="Liolios K."/>
            <person name="Pagani I."/>
            <person name="Ivanova N."/>
            <person name="Ovchinikova G."/>
            <person name="Pati A."/>
            <person name="Chen A."/>
            <person name="Palaniappan K."/>
            <person name="Land M."/>
            <person name="Hauser L."/>
            <person name="Jeffries C.D."/>
            <person name="Detter J.C."/>
            <person name="Brambilla E.M."/>
            <person name="Rohde M."/>
            <person name="Spring S."/>
            <person name="Goker M."/>
            <person name="Woyke T."/>
            <person name="Bristow J."/>
            <person name="Eisen J.A."/>
            <person name="Markowitz V."/>
            <person name="Hugenholtz P."/>
            <person name="Kyrpides N.C."/>
            <person name="Klenk H.P."/>
            <person name="Mavromatis K."/>
        </authorList>
    </citation>
    <scope>NUCLEOTIDE SEQUENCE [LARGE SCALE GENOMIC DNA]</scope>
    <source>
        <strain evidence="10">ATCC 700847 / DSM 10411 / MH2</strain>
    </source>
</reference>
<dbReference type="Proteomes" id="UP000008139">
    <property type="component" value="Chromosome"/>
</dbReference>
<evidence type="ECO:0000256" key="2">
    <source>
        <dbReference type="ARBA" id="ARBA00009226"/>
    </source>
</evidence>
<comment type="similarity">
    <text evidence="2">Belongs to the FliN/MopA/SpaO family.</text>
</comment>
<dbReference type="KEGG" id="hmr:Hipma_0869"/>
<dbReference type="GO" id="GO:0006935">
    <property type="term" value="P:chemotaxis"/>
    <property type="evidence" value="ECO:0007669"/>
    <property type="project" value="UniProtKB-KW"/>
</dbReference>
<dbReference type="Pfam" id="PF01052">
    <property type="entry name" value="FliMN_C"/>
    <property type="match status" value="1"/>
</dbReference>
<evidence type="ECO:0000256" key="6">
    <source>
        <dbReference type="ARBA" id="ARBA00022779"/>
    </source>
</evidence>
<keyword evidence="6" id="KW-0283">Flagellar rotation</keyword>
<proteinExistence type="inferred from homology"/>
<evidence type="ECO:0000313" key="10">
    <source>
        <dbReference type="Proteomes" id="UP000008139"/>
    </source>
</evidence>
<keyword evidence="4" id="KW-1003">Cell membrane</keyword>
<protein>
    <recommendedName>
        <fullName evidence="3">Flagellar motor switch protein FliN</fullName>
    </recommendedName>
</protein>
<dbReference type="AlphaFoldDB" id="F2LVQ5"/>
<dbReference type="InterPro" id="IPR001172">
    <property type="entry name" value="FliN_T3SS_HrcQb"/>
</dbReference>
<dbReference type="InterPro" id="IPR001543">
    <property type="entry name" value="FliN-like_C"/>
</dbReference>
<dbReference type="PRINTS" id="PR00956">
    <property type="entry name" value="FLGMOTORFLIN"/>
</dbReference>
<dbReference type="PANTHER" id="PTHR43484">
    <property type="match status" value="1"/>
</dbReference>
<sequence>MNPNREKIKKEFEKYFDIPLKMVFDLATTQVKVKDLLKWKEGDIIETNKMAGEYININIENKPLGMGEVIVLDNKFAIRITNIFTKDDLMELNVK</sequence>
<dbReference type="Gene3D" id="2.30.330.10">
    <property type="entry name" value="SpoA-like"/>
    <property type="match status" value="1"/>
</dbReference>
<dbReference type="FunCoup" id="F2LVQ5">
    <property type="interactions" value="36"/>
</dbReference>
<dbReference type="RefSeq" id="WP_013681880.1">
    <property type="nucleotide sequence ID" value="NC_015318.1"/>
</dbReference>
<evidence type="ECO:0000313" key="9">
    <source>
        <dbReference type="EMBL" id="AEA33839.1"/>
    </source>
</evidence>
<evidence type="ECO:0000256" key="3">
    <source>
        <dbReference type="ARBA" id="ARBA00021897"/>
    </source>
</evidence>
<evidence type="ECO:0000256" key="4">
    <source>
        <dbReference type="ARBA" id="ARBA00022475"/>
    </source>
</evidence>
<name>F2LVQ5_HIPMA</name>
<dbReference type="InterPro" id="IPR051469">
    <property type="entry name" value="FliN/MopA/SpaO"/>
</dbReference>